<evidence type="ECO:0000313" key="1">
    <source>
        <dbReference type="EMBL" id="CAG8844468.1"/>
    </source>
</evidence>
<organism evidence="1 2">
    <name type="scientific">Gigaspora margarita</name>
    <dbReference type="NCBI Taxonomy" id="4874"/>
    <lineage>
        <taxon>Eukaryota</taxon>
        <taxon>Fungi</taxon>
        <taxon>Fungi incertae sedis</taxon>
        <taxon>Mucoromycota</taxon>
        <taxon>Glomeromycotina</taxon>
        <taxon>Glomeromycetes</taxon>
        <taxon>Diversisporales</taxon>
        <taxon>Gigasporaceae</taxon>
        <taxon>Gigaspora</taxon>
    </lineage>
</organism>
<dbReference type="EMBL" id="CAJVQB010076089">
    <property type="protein sequence ID" value="CAG8844468.1"/>
    <property type="molecule type" value="Genomic_DNA"/>
</dbReference>
<comment type="caution">
    <text evidence="1">The sequence shown here is derived from an EMBL/GenBank/DDBJ whole genome shotgun (WGS) entry which is preliminary data.</text>
</comment>
<protein>
    <submittedName>
        <fullName evidence="1">18310_t:CDS:1</fullName>
    </submittedName>
</protein>
<feature type="non-terminal residue" evidence="1">
    <location>
        <position position="1"/>
    </location>
</feature>
<evidence type="ECO:0000313" key="2">
    <source>
        <dbReference type="Proteomes" id="UP000789901"/>
    </source>
</evidence>
<keyword evidence="2" id="KW-1185">Reference proteome</keyword>
<gene>
    <name evidence="1" type="ORF">GMARGA_LOCUS37120</name>
</gene>
<accession>A0ABN7WZI4</accession>
<reference evidence="1 2" key="1">
    <citation type="submission" date="2021-06" db="EMBL/GenBank/DDBJ databases">
        <authorList>
            <person name="Kallberg Y."/>
            <person name="Tangrot J."/>
            <person name="Rosling A."/>
        </authorList>
    </citation>
    <scope>NUCLEOTIDE SEQUENCE [LARGE SCALE GENOMIC DNA]</scope>
    <source>
        <strain evidence="1 2">120-4 pot B 10/14</strain>
    </source>
</reference>
<name>A0ABN7WZI4_GIGMA</name>
<dbReference type="Proteomes" id="UP000789901">
    <property type="component" value="Unassembled WGS sequence"/>
</dbReference>
<proteinExistence type="predicted"/>
<sequence length="45" mass="5142">AEEIKKGLSDGNEQIDKIWDIIEKAIIRSGESSFQTKQSKYQKSN</sequence>